<reference evidence="2" key="1">
    <citation type="submission" date="2023-08" db="EMBL/GenBank/DDBJ databases">
        <authorList>
            <person name="Alioto T."/>
            <person name="Alioto T."/>
            <person name="Gomez Garrido J."/>
        </authorList>
    </citation>
    <scope>NUCLEOTIDE SEQUENCE</scope>
</reference>
<accession>A0AA36AYD1</accession>
<evidence type="ECO:0000313" key="2">
    <source>
        <dbReference type="EMBL" id="CAI9724563.1"/>
    </source>
</evidence>
<keyword evidence="3" id="KW-1185">Reference proteome</keyword>
<evidence type="ECO:0000313" key="3">
    <source>
        <dbReference type="Proteomes" id="UP001162480"/>
    </source>
</evidence>
<keyword evidence="1" id="KW-0732">Signal</keyword>
<protein>
    <submittedName>
        <fullName evidence="2">Uncharacterized protein</fullName>
    </submittedName>
</protein>
<dbReference type="AlphaFoldDB" id="A0AA36AYD1"/>
<dbReference type="EMBL" id="OX597819">
    <property type="protein sequence ID" value="CAI9724563.1"/>
    <property type="molecule type" value="Genomic_DNA"/>
</dbReference>
<gene>
    <name evidence="2" type="ORF">OCTVUL_1B002352</name>
</gene>
<evidence type="ECO:0000256" key="1">
    <source>
        <dbReference type="SAM" id="SignalP"/>
    </source>
</evidence>
<feature type="chain" id="PRO_5041217990" evidence="1">
    <location>
        <begin position="18"/>
        <end position="121"/>
    </location>
</feature>
<feature type="signal peptide" evidence="1">
    <location>
        <begin position="1"/>
        <end position="17"/>
    </location>
</feature>
<dbReference type="Proteomes" id="UP001162480">
    <property type="component" value="Chromosome 6"/>
</dbReference>
<organism evidence="2 3">
    <name type="scientific">Octopus vulgaris</name>
    <name type="common">Common octopus</name>
    <dbReference type="NCBI Taxonomy" id="6645"/>
    <lineage>
        <taxon>Eukaryota</taxon>
        <taxon>Metazoa</taxon>
        <taxon>Spiralia</taxon>
        <taxon>Lophotrochozoa</taxon>
        <taxon>Mollusca</taxon>
        <taxon>Cephalopoda</taxon>
        <taxon>Coleoidea</taxon>
        <taxon>Octopodiformes</taxon>
        <taxon>Octopoda</taxon>
        <taxon>Incirrata</taxon>
        <taxon>Octopodidae</taxon>
        <taxon>Octopus</taxon>
    </lineage>
</organism>
<proteinExistence type="predicted"/>
<sequence length="121" mass="13804">MSIFLLSFIYFTHWTVAMLWHCHKGFSRTHQLQYSFIKLLSYGAVNKLTWLSSSDGDKHKIHTHTHTTHAHNFYLLNSFTVPKAIVEDTCPRCHAVGLNLKPHGCKGSNLTISIPVSILEK</sequence>
<name>A0AA36AYD1_OCTVU</name>